<name>A0AAW0XJZ2_CHEQU</name>
<reference evidence="1 2" key="1">
    <citation type="journal article" date="2024" name="BMC Genomics">
        <title>Genome assembly of redclaw crayfish (Cherax quadricarinatus) provides insights into its immune adaptation and hypoxia tolerance.</title>
        <authorList>
            <person name="Liu Z."/>
            <person name="Zheng J."/>
            <person name="Li H."/>
            <person name="Fang K."/>
            <person name="Wang S."/>
            <person name="He J."/>
            <person name="Zhou D."/>
            <person name="Weng S."/>
            <person name="Chi M."/>
            <person name="Gu Z."/>
            <person name="He J."/>
            <person name="Li F."/>
            <person name="Wang M."/>
        </authorList>
    </citation>
    <scope>NUCLEOTIDE SEQUENCE [LARGE SCALE GENOMIC DNA]</scope>
    <source>
        <strain evidence="1">ZL_2023a</strain>
    </source>
</reference>
<keyword evidence="2" id="KW-1185">Reference proteome</keyword>
<dbReference type="EMBL" id="JARKIK010000023">
    <property type="protein sequence ID" value="KAK8744187.1"/>
    <property type="molecule type" value="Genomic_DNA"/>
</dbReference>
<protein>
    <submittedName>
        <fullName evidence="1">Uncharacterized protein</fullName>
    </submittedName>
</protein>
<feature type="non-terminal residue" evidence="1">
    <location>
        <position position="189"/>
    </location>
</feature>
<evidence type="ECO:0000313" key="1">
    <source>
        <dbReference type="EMBL" id="KAK8744187.1"/>
    </source>
</evidence>
<sequence length="189" mass="20925">QRAMKQRYDQRAAPHSFSVGEEVLALEPVPGHALAARFDGPFVITGRSGPNYVNKMPGCHKSERTVHINRLKKYHSRAGVAAIQVECDDTEKLPVTTEVRLCNSAILQNPLAHMKGLSVQGACDLVQLLQKFPDLFGDVPKVSKLPPHDVDVGGAVPIKQAPYRMNPTKQLHMEEEVKFLLQNQFVVPS</sequence>
<comment type="caution">
    <text evidence="1">The sequence shown here is derived from an EMBL/GenBank/DDBJ whole genome shotgun (WGS) entry which is preliminary data.</text>
</comment>
<proteinExistence type="predicted"/>
<evidence type="ECO:0000313" key="2">
    <source>
        <dbReference type="Proteomes" id="UP001445076"/>
    </source>
</evidence>
<organism evidence="1 2">
    <name type="scientific">Cherax quadricarinatus</name>
    <name type="common">Australian red claw crayfish</name>
    <dbReference type="NCBI Taxonomy" id="27406"/>
    <lineage>
        <taxon>Eukaryota</taxon>
        <taxon>Metazoa</taxon>
        <taxon>Ecdysozoa</taxon>
        <taxon>Arthropoda</taxon>
        <taxon>Crustacea</taxon>
        <taxon>Multicrustacea</taxon>
        <taxon>Malacostraca</taxon>
        <taxon>Eumalacostraca</taxon>
        <taxon>Eucarida</taxon>
        <taxon>Decapoda</taxon>
        <taxon>Pleocyemata</taxon>
        <taxon>Astacidea</taxon>
        <taxon>Parastacoidea</taxon>
        <taxon>Parastacidae</taxon>
        <taxon>Cherax</taxon>
    </lineage>
</organism>
<accession>A0AAW0XJZ2</accession>
<feature type="non-terminal residue" evidence="1">
    <location>
        <position position="1"/>
    </location>
</feature>
<dbReference type="Proteomes" id="UP001445076">
    <property type="component" value="Unassembled WGS sequence"/>
</dbReference>
<gene>
    <name evidence="1" type="ORF">OTU49_001042</name>
</gene>
<dbReference type="AlphaFoldDB" id="A0AAW0XJZ2"/>